<accession>A0A4R3MUT0</accession>
<comment type="caution">
    <text evidence="10">The sequence shown here is derived from an EMBL/GenBank/DDBJ whole genome shotgun (WGS) entry which is preliminary data.</text>
</comment>
<keyword evidence="6 7" id="KW-0472">Membrane</keyword>
<dbReference type="NCBIfam" id="NF005382">
    <property type="entry name" value="PRK06925.1"/>
    <property type="match status" value="1"/>
</dbReference>
<name>A0A4R3MUT0_9BACI</name>
<dbReference type="PANTHER" id="PTHR30329:SF16">
    <property type="entry name" value="CHEMOTAXIS MOTB PROTEIN"/>
    <property type="match status" value="1"/>
</dbReference>
<sequence>MSLKKKKKEQNNAPGWMVTYSDLMTLILVFFILLFSMSQIDAEKFTAVAESYRERVIFDFYPSVVPMENPSEKTTDIRDEGTFDDISTPSNDYTEDRGQGNGEGAGEGEQEEDSLNELITEINQFLTDENLHHVITAVRTDRGVVLTLQEKVLFETGQAEIIDEGKPFLNKVSKLLENIPNHVRVEGHTDSRPINTYRYPSNWELSGARASSVIRYLLEAEEKLDPTRFQAVGYGDTRPVAENNSPENWRKNRRVEIVILEPEQVVNP</sequence>
<dbReference type="CDD" id="cd07185">
    <property type="entry name" value="OmpA_C-like"/>
    <property type="match status" value="1"/>
</dbReference>
<dbReference type="Gene3D" id="3.30.1330.60">
    <property type="entry name" value="OmpA-like domain"/>
    <property type="match status" value="1"/>
</dbReference>
<keyword evidence="4" id="KW-0812">Transmembrane</keyword>
<dbReference type="EMBL" id="SMAN01000016">
    <property type="protein sequence ID" value="TCT19895.1"/>
    <property type="molecule type" value="Genomic_DNA"/>
</dbReference>
<evidence type="ECO:0000259" key="9">
    <source>
        <dbReference type="PROSITE" id="PS51123"/>
    </source>
</evidence>
<evidence type="ECO:0000256" key="3">
    <source>
        <dbReference type="ARBA" id="ARBA00022475"/>
    </source>
</evidence>
<evidence type="ECO:0000313" key="10">
    <source>
        <dbReference type="EMBL" id="TCT19895.1"/>
    </source>
</evidence>
<comment type="subcellular location">
    <subcellularLocation>
        <location evidence="1">Cell membrane</location>
        <topology evidence="1">Single-pass membrane protein</topology>
    </subcellularLocation>
</comment>
<feature type="compositionally biased region" description="Basic and acidic residues" evidence="8">
    <location>
        <begin position="70"/>
        <end position="81"/>
    </location>
</feature>
<organism evidence="10 11">
    <name type="scientific">Melghiribacillus thermohalophilus</name>
    <dbReference type="NCBI Taxonomy" id="1324956"/>
    <lineage>
        <taxon>Bacteria</taxon>
        <taxon>Bacillati</taxon>
        <taxon>Bacillota</taxon>
        <taxon>Bacilli</taxon>
        <taxon>Bacillales</taxon>
        <taxon>Bacillaceae</taxon>
        <taxon>Melghiribacillus</taxon>
    </lineage>
</organism>
<evidence type="ECO:0000256" key="4">
    <source>
        <dbReference type="ARBA" id="ARBA00022692"/>
    </source>
</evidence>
<keyword evidence="11" id="KW-1185">Reference proteome</keyword>
<dbReference type="RefSeq" id="WP_132372324.1">
    <property type="nucleotide sequence ID" value="NZ_SMAN01000016.1"/>
</dbReference>
<evidence type="ECO:0000256" key="7">
    <source>
        <dbReference type="PROSITE-ProRule" id="PRU00473"/>
    </source>
</evidence>
<dbReference type="Pfam" id="PF00691">
    <property type="entry name" value="OmpA"/>
    <property type="match status" value="1"/>
</dbReference>
<keyword evidence="3" id="KW-1003">Cell membrane</keyword>
<evidence type="ECO:0000256" key="8">
    <source>
        <dbReference type="SAM" id="MobiDB-lite"/>
    </source>
</evidence>
<dbReference type="Pfam" id="PF13677">
    <property type="entry name" value="MotB_plug"/>
    <property type="match status" value="1"/>
</dbReference>
<dbReference type="PANTHER" id="PTHR30329">
    <property type="entry name" value="STATOR ELEMENT OF FLAGELLAR MOTOR COMPLEX"/>
    <property type="match status" value="1"/>
</dbReference>
<evidence type="ECO:0000313" key="11">
    <source>
        <dbReference type="Proteomes" id="UP000294650"/>
    </source>
</evidence>
<dbReference type="InterPro" id="IPR025713">
    <property type="entry name" value="MotB-like_N_dom"/>
</dbReference>
<protein>
    <submittedName>
        <fullName evidence="10">Chemotaxis protein MotB</fullName>
    </submittedName>
</protein>
<dbReference type="PROSITE" id="PS51123">
    <property type="entry name" value="OMPA_2"/>
    <property type="match status" value="1"/>
</dbReference>
<gene>
    <name evidence="10" type="ORF">EDD68_11624</name>
</gene>
<feature type="domain" description="OmpA-like" evidence="9">
    <location>
        <begin position="141"/>
        <end position="263"/>
    </location>
</feature>
<dbReference type="AlphaFoldDB" id="A0A4R3MUT0"/>
<keyword evidence="5" id="KW-1133">Transmembrane helix</keyword>
<dbReference type="InterPro" id="IPR036737">
    <property type="entry name" value="OmpA-like_sf"/>
</dbReference>
<comment type="similarity">
    <text evidence="2">Belongs to the MotB family.</text>
</comment>
<dbReference type="GO" id="GO:0005886">
    <property type="term" value="C:plasma membrane"/>
    <property type="evidence" value="ECO:0007669"/>
    <property type="project" value="UniProtKB-SubCell"/>
</dbReference>
<evidence type="ECO:0000256" key="1">
    <source>
        <dbReference type="ARBA" id="ARBA00004162"/>
    </source>
</evidence>
<feature type="region of interest" description="Disordered" evidence="8">
    <location>
        <begin position="69"/>
        <end position="112"/>
    </location>
</feature>
<dbReference type="InterPro" id="IPR050330">
    <property type="entry name" value="Bact_OuterMem_StrucFunc"/>
</dbReference>
<proteinExistence type="inferred from homology"/>
<dbReference type="OrthoDB" id="9815217at2"/>
<dbReference type="SUPFAM" id="SSF103088">
    <property type="entry name" value="OmpA-like"/>
    <property type="match status" value="1"/>
</dbReference>
<dbReference type="InterPro" id="IPR006665">
    <property type="entry name" value="OmpA-like"/>
</dbReference>
<dbReference type="Proteomes" id="UP000294650">
    <property type="component" value="Unassembled WGS sequence"/>
</dbReference>
<evidence type="ECO:0000256" key="6">
    <source>
        <dbReference type="ARBA" id="ARBA00023136"/>
    </source>
</evidence>
<reference evidence="10 11" key="1">
    <citation type="submission" date="2019-03" db="EMBL/GenBank/DDBJ databases">
        <title>Genomic Encyclopedia of Type Strains, Phase IV (KMG-IV): sequencing the most valuable type-strain genomes for metagenomic binning, comparative biology and taxonomic classification.</title>
        <authorList>
            <person name="Goeker M."/>
        </authorList>
    </citation>
    <scope>NUCLEOTIDE SEQUENCE [LARGE SCALE GENOMIC DNA]</scope>
    <source>
        <strain evidence="10 11">DSM 25894</strain>
    </source>
</reference>
<evidence type="ECO:0000256" key="2">
    <source>
        <dbReference type="ARBA" id="ARBA00008914"/>
    </source>
</evidence>
<evidence type="ECO:0000256" key="5">
    <source>
        <dbReference type="ARBA" id="ARBA00022989"/>
    </source>
</evidence>